<dbReference type="SUPFAM" id="SSF47090">
    <property type="entry name" value="PGBD-like"/>
    <property type="match status" value="1"/>
</dbReference>
<sequence length="518" mass="56868">MRAVLALSILSASIVAILPARAQATGADAAVLATEAVSPAAIGRLAERLARLEEDGLDPRWYNIPGAELAASDPARYRAETMRAAQAAMQDLLLGRVAQIRGRVDLRRDPASVRLAAWVNDLSTASEPADVIDRAAVLPADARALKAELARYRALAAAGGWPRITGDRVRTLEPGATDPVRVPQLRARLAFVDPAVMQGASATSPVYDAQLQAAARAFQEQEGLEADGRVGSITWTALNQSVEDKISQLRVALDMRRGAPAPAAERRIEVNIPHFRLHLLEGDRVVRDMAVIVGRRDRQTPMLNVRMTSVQFNPQWGVPERNAREDLLPRLQRNPAAVQSAGFRLYQRVEGEVVEVDPSTVDFSAYNRNNFPYYIRQDAGERNALGRIKFVMPNGDDIYMHDTPDRHLFTRGQRAFSSGCIRLERPMELLSEALSGTTGWDRTRVDQVLASRRTASTPIARSIPVRLHYTTTIVEGGRVIMRQDIYGLDADYARAMERAPAQRVAAAEGGAQRGTALR</sequence>
<dbReference type="InterPro" id="IPR005490">
    <property type="entry name" value="LD_TPept_cat_dom"/>
</dbReference>
<dbReference type="UniPathway" id="UPA00219"/>
<evidence type="ECO:0000256" key="1">
    <source>
        <dbReference type="ARBA" id="ARBA00004752"/>
    </source>
</evidence>
<evidence type="ECO:0000256" key="3">
    <source>
        <dbReference type="ARBA" id="ARBA00022679"/>
    </source>
</evidence>
<dbReference type="PANTHER" id="PTHR41533:SF2">
    <property type="entry name" value="BLR7131 PROTEIN"/>
    <property type="match status" value="1"/>
</dbReference>
<feature type="active site" description="Nucleophile" evidence="7">
    <location>
        <position position="420"/>
    </location>
</feature>
<dbReference type="CDD" id="cd16913">
    <property type="entry name" value="YkuD_like"/>
    <property type="match status" value="1"/>
</dbReference>
<reference evidence="10 11" key="1">
    <citation type="submission" date="2020-03" db="EMBL/GenBank/DDBJ databases">
        <authorList>
            <person name="Sun Q."/>
        </authorList>
    </citation>
    <scope>NUCLEOTIDE SEQUENCE [LARGE SCALE GENOMIC DNA]</scope>
    <source>
        <strain evidence="10 11">JC162</strain>
    </source>
</reference>
<dbReference type="Gene3D" id="1.10.101.10">
    <property type="entry name" value="PGBD-like superfamily/PGBD"/>
    <property type="match status" value="1"/>
</dbReference>
<comment type="caution">
    <text evidence="10">The sequence shown here is derived from an EMBL/GenBank/DDBJ whole genome shotgun (WGS) entry which is preliminary data.</text>
</comment>
<keyword evidence="8" id="KW-0732">Signal</keyword>
<dbReference type="GO" id="GO:0004180">
    <property type="term" value="F:carboxypeptidase activity"/>
    <property type="evidence" value="ECO:0007669"/>
    <property type="project" value="UniProtKB-ARBA"/>
</dbReference>
<dbReference type="Proteomes" id="UP000548582">
    <property type="component" value="Unassembled WGS sequence"/>
</dbReference>
<dbReference type="GO" id="GO:0008360">
    <property type="term" value="P:regulation of cell shape"/>
    <property type="evidence" value="ECO:0007669"/>
    <property type="project" value="UniProtKB-UniRule"/>
</dbReference>
<evidence type="ECO:0000256" key="4">
    <source>
        <dbReference type="ARBA" id="ARBA00022960"/>
    </source>
</evidence>
<dbReference type="Gene3D" id="2.40.440.10">
    <property type="entry name" value="L,D-transpeptidase catalytic domain-like"/>
    <property type="match status" value="1"/>
</dbReference>
<gene>
    <name evidence="10" type="ORF">GWK16_00215</name>
</gene>
<dbReference type="PROSITE" id="PS52029">
    <property type="entry name" value="LD_TPASE"/>
    <property type="match status" value="1"/>
</dbReference>
<evidence type="ECO:0000313" key="11">
    <source>
        <dbReference type="Proteomes" id="UP000548582"/>
    </source>
</evidence>
<protein>
    <submittedName>
        <fullName evidence="10">L,D-transpeptidase family protein</fullName>
    </submittedName>
</protein>
<comment type="similarity">
    <text evidence="2">Belongs to the YkuD family.</text>
</comment>
<dbReference type="GO" id="GO:0009252">
    <property type="term" value="P:peptidoglycan biosynthetic process"/>
    <property type="evidence" value="ECO:0007669"/>
    <property type="project" value="UniProtKB-UniPathway"/>
</dbReference>
<dbReference type="EMBL" id="JABBKX010000001">
    <property type="protein sequence ID" value="NMJ39645.1"/>
    <property type="molecule type" value="Genomic_DNA"/>
</dbReference>
<dbReference type="GO" id="GO:0071555">
    <property type="term" value="P:cell wall organization"/>
    <property type="evidence" value="ECO:0007669"/>
    <property type="project" value="UniProtKB-UniRule"/>
</dbReference>
<feature type="domain" description="L,D-TPase catalytic" evidence="9">
    <location>
        <begin position="266"/>
        <end position="448"/>
    </location>
</feature>
<feature type="active site" description="Proton donor/acceptor" evidence="7">
    <location>
        <position position="401"/>
    </location>
</feature>
<dbReference type="InterPro" id="IPR036365">
    <property type="entry name" value="PGBD-like_sf"/>
</dbReference>
<evidence type="ECO:0000313" key="10">
    <source>
        <dbReference type="EMBL" id="NMJ39645.1"/>
    </source>
</evidence>
<dbReference type="InterPro" id="IPR052905">
    <property type="entry name" value="LD-transpeptidase_YkuD-like"/>
</dbReference>
<evidence type="ECO:0000256" key="5">
    <source>
        <dbReference type="ARBA" id="ARBA00022984"/>
    </source>
</evidence>
<feature type="signal peptide" evidence="8">
    <location>
        <begin position="1"/>
        <end position="22"/>
    </location>
</feature>
<dbReference type="Pfam" id="PF01471">
    <property type="entry name" value="PG_binding_1"/>
    <property type="match status" value="1"/>
</dbReference>
<accession>A0A848E8V6</accession>
<evidence type="ECO:0000256" key="8">
    <source>
        <dbReference type="SAM" id="SignalP"/>
    </source>
</evidence>
<keyword evidence="3" id="KW-0808">Transferase</keyword>
<dbReference type="InterPro" id="IPR038063">
    <property type="entry name" value="Transpep_catalytic_dom"/>
</dbReference>
<dbReference type="InterPro" id="IPR036366">
    <property type="entry name" value="PGBDSf"/>
</dbReference>
<feature type="chain" id="PRO_5032854900" evidence="8">
    <location>
        <begin position="23"/>
        <end position="518"/>
    </location>
</feature>
<dbReference type="PANTHER" id="PTHR41533">
    <property type="entry name" value="L,D-TRANSPEPTIDASE HI_1667-RELATED"/>
    <property type="match status" value="1"/>
</dbReference>
<dbReference type="Pfam" id="PF03734">
    <property type="entry name" value="YkuD"/>
    <property type="match status" value="1"/>
</dbReference>
<proteinExistence type="inferred from homology"/>
<dbReference type="SUPFAM" id="SSF141523">
    <property type="entry name" value="L,D-transpeptidase catalytic domain-like"/>
    <property type="match status" value="1"/>
</dbReference>
<evidence type="ECO:0000256" key="6">
    <source>
        <dbReference type="ARBA" id="ARBA00023316"/>
    </source>
</evidence>
<organism evidence="10 11">
    <name type="scientific">Neoroseomonas marina</name>
    <dbReference type="NCBI Taxonomy" id="1232220"/>
    <lineage>
        <taxon>Bacteria</taxon>
        <taxon>Pseudomonadati</taxon>
        <taxon>Pseudomonadota</taxon>
        <taxon>Alphaproteobacteria</taxon>
        <taxon>Acetobacterales</taxon>
        <taxon>Acetobacteraceae</taxon>
        <taxon>Neoroseomonas</taxon>
    </lineage>
</organism>
<keyword evidence="5 7" id="KW-0573">Peptidoglycan synthesis</keyword>
<keyword evidence="4 7" id="KW-0133">Cell shape</keyword>
<evidence type="ECO:0000259" key="9">
    <source>
        <dbReference type="PROSITE" id="PS52029"/>
    </source>
</evidence>
<dbReference type="RefSeq" id="WP_170051974.1">
    <property type="nucleotide sequence ID" value="NZ_JABBKX010000001.1"/>
</dbReference>
<dbReference type="GO" id="GO:0016740">
    <property type="term" value="F:transferase activity"/>
    <property type="evidence" value="ECO:0007669"/>
    <property type="project" value="UniProtKB-KW"/>
</dbReference>
<dbReference type="AlphaFoldDB" id="A0A848E8V6"/>
<evidence type="ECO:0000256" key="7">
    <source>
        <dbReference type="PROSITE-ProRule" id="PRU01373"/>
    </source>
</evidence>
<comment type="pathway">
    <text evidence="1 7">Cell wall biogenesis; peptidoglycan biosynthesis.</text>
</comment>
<keyword evidence="11" id="KW-1185">Reference proteome</keyword>
<dbReference type="InterPro" id="IPR002477">
    <property type="entry name" value="Peptidoglycan-bd-like"/>
</dbReference>
<keyword evidence="6 7" id="KW-0961">Cell wall biogenesis/degradation</keyword>
<evidence type="ECO:0000256" key="2">
    <source>
        <dbReference type="ARBA" id="ARBA00005992"/>
    </source>
</evidence>
<name>A0A848E8V6_9PROT</name>